<feature type="compositionally biased region" description="Low complexity" evidence="1">
    <location>
        <begin position="26"/>
        <end position="35"/>
    </location>
</feature>
<dbReference type="AlphaFoldDB" id="A0A392QRB0"/>
<proteinExistence type="predicted"/>
<comment type="caution">
    <text evidence="2">The sequence shown here is derived from an EMBL/GenBank/DDBJ whole genome shotgun (WGS) entry which is preliminary data.</text>
</comment>
<sequence length="69" mass="7693">ERDAYSCSLKYQHDLDKLERDILAKQQQQHQQAGQDTDVPEPVRAIGAGGETSRGARARGKKKGKGCRR</sequence>
<keyword evidence="3" id="KW-1185">Reference proteome</keyword>
<feature type="region of interest" description="Disordered" evidence="1">
    <location>
        <begin position="24"/>
        <end position="69"/>
    </location>
</feature>
<name>A0A392QRB0_9FABA</name>
<evidence type="ECO:0000313" key="2">
    <source>
        <dbReference type="EMBL" id="MCI26788.1"/>
    </source>
</evidence>
<dbReference type="Proteomes" id="UP000265520">
    <property type="component" value="Unassembled WGS sequence"/>
</dbReference>
<dbReference type="EMBL" id="LXQA010155274">
    <property type="protein sequence ID" value="MCI26788.1"/>
    <property type="molecule type" value="Genomic_DNA"/>
</dbReference>
<reference evidence="2 3" key="1">
    <citation type="journal article" date="2018" name="Front. Plant Sci.">
        <title>Red Clover (Trifolium pratense) and Zigzag Clover (T. medium) - A Picture of Genomic Similarities and Differences.</title>
        <authorList>
            <person name="Dluhosova J."/>
            <person name="Istvanek J."/>
            <person name="Nedelnik J."/>
            <person name="Repkova J."/>
        </authorList>
    </citation>
    <scope>NUCLEOTIDE SEQUENCE [LARGE SCALE GENOMIC DNA]</scope>
    <source>
        <strain evidence="3">cv. 10/8</strain>
        <tissue evidence="2">Leaf</tissue>
    </source>
</reference>
<evidence type="ECO:0000313" key="3">
    <source>
        <dbReference type="Proteomes" id="UP000265520"/>
    </source>
</evidence>
<accession>A0A392QRB0</accession>
<feature type="non-terminal residue" evidence="2">
    <location>
        <position position="1"/>
    </location>
</feature>
<evidence type="ECO:0000256" key="1">
    <source>
        <dbReference type="SAM" id="MobiDB-lite"/>
    </source>
</evidence>
<organism evidence="2 3">
    <name type="scientific">Trifolium medium</name>
    <dbReference type="NCBI Taxonomy" id="97028"/>
    <lineage>
        <taxon>Eukaryota</taxon>
        <taxon>Viridiplantae</taxon>
        <taxon>Streptophyta</taxon>
        <taxon>Embryophyta</taxon>
        <taxon>Tracheophyta</taxon>
        <taxon>Spermatophyta</taxon>
        <taxon>Magnoliopsida</taxon>
        <taxon>eudicotyledons</taxon>
        <taxon>Gunneridae</taxon>
        <taxon>Pentapetalae</taxon>
        <taxon>rosids</taxon>
        <taxon>fabids</taxon>
        <taxon>Fabales</taxon>
        <taxon>Fabaceae</taxon>
        <taxon>Papilionoideae</taxon>
        <taxon>50 kb inversion clade</taxon>
        <taxon>NPAAA clade</taxon>
        <taxon>Hologalegina</taxon>
        <taxon>IRL clade</taxon>
        <taxon>Trifolieae</taxon>
        <taxon>Trifolium</taxon>
    </lineage>
</organism>
<protein>
    <submittedName>
        <fullName evidence="2">Uncharacterized protein</fullName>
    </submittedName>
</protein>
<feature type="compositionally biased region" description="Basic residues" evidence="1">
    <location>
        <begin position="56"/>
        <end position="69"/>
    </location>
</feature>